<dbReference type="PANTHER" id="PTHR43537">
    <property type="entry name" value="TRANSCRIPTIONAL REGULATOR, GNTR FAMILY"/>
    <property type="match status" value="1"/>
</dbReference>
<dbReference type="InterPro" id="IPR036388">
    <property type="entry name" value="WH-like_DNA-bd_sf"/>
</dbReference>
<evidence type="ECO:0000256" key="2">
    <source>
        <dbReference type="ARBA" id="ARBA00023125"/>
    </source>
</evidence>
<feature type="domain" description="HTH gntR-type" evidence="4">
    <location>
        <begin position="5"/>
        <end position="73"/>
    </location>
</feature>
<dbReference type="InterPro" id="IPR036390">
    <property type="entry name" value="WH_DNA-bd_sf"/>
</dbReference>
<name>A0ABX9HFY4_9ACTN</name>
<proteinExistence type="predicted"/>
<dbReference type="EMBL" id="PPTT01000031">
    <property type="protein sequence ID" value="RDB66618.1"/>
    <property type="molecule type" value="Genomic_DNA"/>
</dbReference>
<evidence type="ECO:0000256" key="3">
    <source>
        <dbReference type="ARBA" id="ARBA00023163"/>
    </source>
</evidence>
<comment type="caution">
    <text evidence="5">The sequence shown here is derived from an EMBL/GenBank/DDBJ whole genome shotgun (WGS) entry which is preliminary data.</text>
</comment>
<sequence>MEEKTTLFAYVYWSIQQDIVAGVLPHGSALPSLRQLAARYHVGMRTARDVMAALREDGYIETHERRRATVRYGDGASDEAAQAAAALLARRATIEQSLDTMALVMPAAFAACAAGRLRGGRGSFRLDGGGRRTSADDLGTSSMVLHEVLEAAGNATLSACYARLERAAVLPQVRGFAHPHEEARRAGRGLYAGAVAALSAGDEELTRTRFEALYADAVERAARYFDAVAAAFPEIETLPPAFEWNAKAGRVYAHAEVARDLVASIATGALAPGSFLPSIDELSARYAVSPITVRRALGMLRDLGVAETINGRGTRVASSTLRFEGGAGGENAFRAGIEVFLDALELLVEVLPLAARQAFGALAAAPEAGDAAGRAGGDGEDWSLPGDLMRALAAAQPLQPFRVILEELEELLHWGYVFLLARPGSDARRQLMACARRAAHALADGDERAYADALAAYYRTMLVEIRGYLAQTGISA</sequence>
<evidence type="ECO:0000313" key="6">
    <source>
        <dbReference type="Proteomes" id="UP000253817"/>
    </source>
</evidence>
<dbReference type="InterPro" id="IPR000524">
    <property type="entry name" value="Tscrpt_reg_HTH_GntR"/>
</dbReference>
<dbReference type="RefSeq" id="WP_114547449.1">
    <property type="nucleotide sequence ID" value="NZ_PPTT01000031.1"/>
</dbReference>
<organism evidence="5 6">
    <name type="scientific">Eggerthella sinensis</name>
    <dbReference type="NCBI Taxonomy" id="242230"/>
    <lineage>
        <taxon>Bacteria</taxon>
        <taxon>Bacillati</taxon>
        <taxon>Actinomycetota</taxon>
        <taxon>Coriobacteriia</taxon>
        <taxon>Eggerthellales</taxon>
        <taxon>Eggerthellaceae</taxon>
        <taxon>Eggerthella</taxon>
    </lineage>
</organism>
<reference evidence="5 6" key="1">
    <citation type="journal article" date="2018" name="Elife">
        <title>Discovery and characterization of a prevalent human gut bacterial enzyme sufficient for the inactivation of a family of plant toxins.</title>
        <authorList>
            <person name="Koppel N."/>
            <person name="Bisanz J.E."/>
            <person name="Pandelia M.E."/>
            <person name="Turnbaugh P.J."/>
            <person name="Balskus E.P."/>
        </authorList>
    </citation>
    <scope>NUCLEOTIDE SEQUENCE [LARGE SCALE GENOMIC DNA]</scope>
    <source>
        <strain evidence="5 6">DSM 16107</strain>
    </source>
</reference>
<evidence type="ECO:0000313" key="5">
    <source>
        <dbReference type="EMBL" id="RDB66618.1"/>
    </source>
</evidence>
<dbReference type="PROSITE" id="PS50949">
    <property type="entry name" value="HTH_GNTR"/>
    <property type="match status" value="2"/>
</dbReference>
<dbReference type="SMART" id="SM00345">
    <property type="entry name" value="HTH_GNTR"/>
    <property type="match status" value="2"/>
</dbReference>
<keyword evidence="6" id="KW-1185">Reference proteome</keyword>
<accession>A0ABX9HFY4</accession>
<evidence type="ECO:0000256" key="1">
    <source>
        <dbReference type="ARBA" id="ARBA00023015"/>
    </source>
</evidence>
<dbReference type="PANTHER" id="PTHR43537:SF5">
    <property type="entry name" value="UXU OPERON TRANSCRIPTIONAL REGULATOR"/>
    <property type="match status" value="1"/>
</dbReference>
<feature type="domain" description="HTH gntR-type" evidence="4">
    <location>
        <begin position="251"/>
        <end position="319"/>
    </location>
</feature>
<keyword evidence="1" id="KW-0805">Transcription regulation</keyword>
<dbReference type="Gene3D" id="1.10.10.10">
    <property type="entry name" value="Winged helix-like DNA-binding domain superfamily/Winged helix DNA-binding domain"/>
    <property type="match status" value="2"/>
</dbReference>
<dbReference type="Proteomes" id="UP000253817">
    <property type="component" value="Unassembled WGS sequence"/>
</dbReference>
<dbReference type="SUPFAM" id="SSF46785">
    <property type="entry name" value="Winged helix' DNA-binding domain"/>
    <property type="match status" value="2"/>
</dbReference>
<dbReference type="CDD" id="cd07377">
    <property type="entry name" value="WHTH_GntR"/>
    <property type="match status" value="2"/>
</dbReference>
<gene>
    <name evidence="5" type="ORF">C1876_14550</name>
</gene>
<dbReference type="Pfam" id="PF00392">
    <property type="entry name" value="GntR"/>
    <property type="match status" value="2"/>
</dbReference>
<protein>
    <recommendedName>
        <fullName evidence="4">HTH gntR-type domain-containing protein</fullName>
    </recommendedName>
</protein>
<keyword evidence="3" id="KW-0804">Transcription</keyword>
<evidence type="ECO:0000259" key="4">
    <source>
        <dbReference type="PROSITE" id="PS50949"/>
    </source>
</evidence>
<keyword evidence="2" id="KW-0238">DNA-binding</keyword>